<evidence type="ECO:0000259" key="5">
    <source>
        <dbReference type="PROSITE" id="PS51050"/>
    </source>
</evidence>
<feature type="region of interest" description="Disordered" evidence="4">
    <location>
        <begin position="243"/>
        <end position="272"/>
    </location>
</feature>
<feature type="compositionally biased region" description="Polar residues" evidence="4">
    <location>
        <begin position="1366"/>
        <end position="1382"/>
    </location>
</feature>
<feature type="compositionally biased region" description="Polar residues" evidence="4">
    <location>
        <begin position="262"/>
        <end position="272"/>
    </location>
</feature>
<dbReference type="PANTHER" id="PTHR46524">
    <property type="entry name" value="CW-TYPE ZINC FINGER"/>
    <property type="match status" value="1"/>
</dbReference>
<name>A0A5B6VQ19_9ROSI</name>
<dbReference type="InterPro" id="IPR056406">
    <property type="entry name" value="THD_CWZF3/5/7"/>
</dbReference>
<feature type="compositionally biased region" description="Basic and acidic residues" evidence="4">
    <location>
        <begin position="813"/>
        <end position="825"/>
    </location>
</feature>
<feature type="region of interest" description="Disordered" evidence="4">
    <location>
        <begin position="989"/>
        <end position="1197"/>
    </location>
</feature>
<feature type="region of interest" description="Disordered" evidence="4">
    <location>
        <begin position="127"/>
        <end position="167"/>
    </location>
</feature>
<feature type="compositionally biased region" description="Polar residues" evidence="4">
    <location>
        <begin position="797"/>
        <end position="810"/>
    </location>
</feature>
<dbReference type="PROSITE" id="PS51050">
    <property type="entry name" value="ZF_CW"/>
    <property type="match status" value="1"/>
</dbReference>
<evidence type="ECO:0000256" key="1">
    <source>
        <dbReference type="ARBA" id="ARBA00022723"/>
    </source>
</evidence>
<feature type="region of interest" description="Disordered" evidence="4">
    <location>
        <begin position="1210"/>
        <end position="1324"/>
    </location>
</feature>
<accession>A0A5B6VQ19</accession>
<keyword evidence="7" id="KW-1185">Reference proteome</keyword>
<feature type="compositionally biased region" description="Basic and acidic residues" evidence="4">
    <location>
        <begin position="1355"/>
        <end position="1364"/>
    </location>
</feature>
<evidence type="ECO:0000256" key="2">
    <source>
        <dbReference type="ARBA" id="ARBA00022771"/>
    </source>
</evidence>
<dbReference type="EMBL" id="SMMG02000006">
    <property type="protein sequence ID" value="KAA3471055.1"/>
    <property type="molecule type" value="Genomic_DNA"/>
</dbReference>
<feature type="domain" description="CW-type" evidence="5">
    <location>
        <begin position="662"/>
        <end position="715"/>
    </location>
</feature>
<feature type="compositionally biased region" description="Basic and acidic residues" evidence="4">
    <location>
        <begin position="1159"/>
        <end position="1170"/>
    </location>
</feature>
<comment type="caution">
    <text evidence="6">The sequence shown here is derived from an EMBL/GenBank/DDBJ whole genome shotgun (WGS) entry which is preliminary data.</text>
</comment>
<dbReference type="Pfam" id="PF07496">
    <property type="entry name" value="zf-CW"/>
    <property type="match status" value="1"/>
</dbReference>
<feature type="compositionally biased region" description="Low complexity" evidence="4">
    <location>
        <begin position="1005"/>
        <end position="1018"/>
    </location>
</feature>
<dbReference type="Proteomes" id="UP000325315">
    <property type="component" value="Unassembled WGS sequence"/>
</dbReference>
<dbReference type="PANTHER" id="PTHR46524:SF7">
    <property type="entry name" value="CW-TYPE ZINC FINGER"/>
    <property type="match status" value="1"/>
</dbReference>
<feature type="compositionally biased region" description="Basic and acidic residues" evidence="4">
    <location>
        <begin position="857"/>
        <end position="879"/>
    </location>
</feature>
<feature type="compositionally biased region" description="Basic and acidic residues" evidence="4">
    <location>
        <begin position="307"/>
        <end position="320"/>
    </location>
</feature>
<keyword evidence="2" id="KW-0863">Zinc-finger</keyword>
<feature type="compositionally biased region" description="Low complexity" evidence="4">
    <location>
        <begin position="243"/>
        <end position="258"/>
    </location>
</feature>
<feature type="compositionally biased region" description="Basic and acidic residues" evidence="4">
    <location>
        <begin position="552"/>
        <end position="576"/>
    </location>
</feature>
<feature type="compositionally biased region" description="Basic and acidic residues" evidence="4">
    <location>
        <begin position="1397"/>
        <end position="1409"/>
    </location>
</feature>
<dbReference type="Gene3D" id="3.30.40.100">
    <property type="match status" value="1"/>
</dbReference>
<evidence type="ECO:0000256" key="4">
    <source>
        <dbReference type="SAM" id="MobiDB-lite"/>
    </source>
</evidence>
<evidence type="ECO:0000256" key="3">
    <source>
        <dbReference type="ARBA" id="ARBA00022833"/>
    </source>
</evidence>
<feature type="compositionally biased region" description="Basic and acidic residues" evidence="4">
    <location>
        <begin position="1282"/>
        <end position="1298"/>
    </location>
</feature>
<feature type="compositionally biased region" description="Polar residues" evidence="4">
    <location>
        <begin position="152"/>
        <end position="162"/>
    </location>
</feature>
<sequence>MISLGSNDARKGLKFAGREMEETELEEGEACSYSNNNDDYDATTDTENDLSSLSYIVLGDLFPFFHYPLVIYDFMYLKDEKIQHVLGHFQKDFEGGVSAENLGAKFGGYGSFLPTYTRSLGWPHPNGSPKVQSWHVPRSPPKMPLEDGRHNSVCSSSGSQSLRPGLPSNFETLRKTSTANDSIKQEVNLTSAHVDELASRCEFASKKAASLSDPKTLKVRIKMGSGDLSTQKNAAIYSGLGLDVSPSSSLDQSPSESEGMYQESQEPLSESPTSILRLMTSFPVEEALLSPLPDHLLNLIVKEKKLKENRSDSRKRDGMLSRHKKAKSMEKKNSPAERTSGIKREIMNGCGLMPKKEADIDLLACEELVSKTLKLPLLSNSYSASDKVKNKGTTRNKGVHDVAMEESVEPLLAQEIGWENLSASSAQKVLEEQKTSVLDVISGNARKDGYNKADKTYDSVKANSNTLKGCKALKNESVDPSKKIGQRATLDEQDNMKLPYAEECMSSGGKRKSKDSQRRGSLAAEVPKESLRVSSSLMPRNKQTAHANSYANKRESGDKKLERPFRKAEDRYKDFFGDTGESEQEENQASSLEICSKDQLKEADNIEKSTSSINSAHSERLSGKKTEDLLATESYPRATVDGASNSTNVNVAGTSHATAASVMIRENWVCCDKCQKWRLLPVSINPADLPEKWLCSMLNWLPAMNHCSIDEEETTKAVLALYHVPTVENQTNLQSNLGSIMSRLPSADALRLDQNQGSFGSHAMLTAARKKHGLKEISNAMDKDGPNPMKKMHSSVRSRNLTDVTRSSVSEEPGLHHLSKSDLPVKKHKNKRKDKHKLSEHGSVGGDAKTSKMKSKRTADQDSLRSSKKIKGDSLHLADEDCMFEHGGMGGPSTNNGLPTTLGKDQPKHSERSYKVLKSDKERQQISGKRSKDKVHPSLTDGSLDLVNCNGGEVSRKRKVDECIDGQLYTGFLQGVGNHFQDSRVFTKEDVSENEYRREKKARVSKSGGKDSSAGKSSGKLEKKSRHTKDHQTGQHLGSSLPQRSLDVPDSLKRDFGAAQLSLAATSSSSKVSGSHKSKAGTHKSKHCFNETKGSSVESVSSSPMRVANPDKLPSTRRNVAGSPRRSSDGEDDGRSDRSGTVWREKTSCAPQHGSLESSIHDIQDKDHGQLDGSKAKALIESSPEVRKGHFMNGGVDYLGQESQYAGKSTIMDEYDYEKKQNDNSGNANVSHPRKSGKGSSRSKDRTRNLKSDFVDEQQDYAPSYEVKPRVGRNKFQGRPGMKSDESENRFSDNKESLGKFSGETGKRESQSNGGQSCAKADANGGQDVISTVSVKQNFVQDGSSGKYTKMFHSEKSDHAEIASERGNSLPSLRSGGTQNEMLTGCPRPVSGSQTGKRADESQGDDALKVQKQIKKSDQQNGIQHSSSRHTSGGRRIRDVDAPSPMRKDFSSQAATNALKEAKDLKHLADRFKNSGSNVESTALYFQAALKFLHSASLLESCNSDSAKHGEMIQSMQIYSSTAKLCEFCAHEYERLKDMAAASLAYKCMEVAYMRVIYSSHANANRDRHELQAALQMVPPGESPSSSASDVDNLNHPTAADKVAFPKGVNSPQVVGNHVISARNRPNFVRLLNFAQDINHAMEASRKSRTTFLAASSNSKGAECGKSISSVKKALDFNFLDVEGVLHLENTGNTAACACSFDIRPTIFSVKALWRRSMCLAVSVHVCAFSTALILVVRLLGTLISGFDAFDREEFKEMEERKEILVGWRMSKMEEILGFIPDLGLFGAVFRSGVKELTMIYISESSESEATLNICTTSHTLNLQVMDMYRAVKPTCTRPQCQLCSRIGLVYGY</sequence>
<dbReference type="InterPro" id="IPR011124">
    <property type="entry name" value="Znf_CW"/>
</dbReference>
<feature type="region of interest" description="Disordered" evidence="4">
    <location>
        <begin position="307"/>
        <end position="339"/>
    </location>
</feature>
<dbReference type="Pfam" id="PF24756">
    <property type="entry name" value="THD_CWZF3-5-7"/>
    <property type="match status" value="1"/>
</dbReference>
<dbReference type="OrthoDB" id="757982at2759"/>
<evidence type="ECO:0000313" key="6">
    <source>
        <dbReference type="EMBL" id="KAA3471055.1"/>
    </source>
</evidence>
<proteinExistence type="predicted"/>
<organism evidence="6 7">
    <name type="scientific">Gossypium australe</name>
    <dbReference type="NCBI Taxonomy" id="47621"/>
    <lineage>
        <taxon>Eukaryota</taxon>
        <taxon>Viridiplantae</taxon>
        <taxon>Streptophyta</taxon>
        <taxon>Embryophyta</taxon>
        <taxon>Tracheophyta</taxon>
        <taxon>Spermatophyta</taxon>
        <taxon>Magnoliopsida</taxon>
        <taxon>eudicotyledons</taxon>
        <taxon>Gunneridae</taxon>
        <taxon>Pentapetalae</taxon>
        <taxon>rosids</taxon>
        <taxon>malvids</taxon>
        <taxon>Malvales</taxon>
        <taxon>Malvaceae</taxon>
        <taxon>Malvoideae</taxon>
        <taxon>Gossypium</taxon>
    </lineage>
</organism>
<feature type="compositionally biased region" description="Basic and acidic residues" evidence="4">
    <location>
        <begin position="989"/>
        <end position="998"/>
    </location>
</feature>
<feature type="region of interest" description="Disordered" evidence="4">
    <location>
        <begin position="605"/>
        <end position="625"/>
    </location>
</feature>
<keyword evidence="1" id="KW-0479">Metal-binding</keyword>
<feature type="compositionally biased region" description="Basic and acidic residues" evidence="4">
    <location>
        <begin position="1242"/>
        <end position="1254"/>
    </location>
</feature>
<dbReference type="GO" id="GO:0008270">
    <property type="term" value="F:zinc ion binding"/>
    <property type="evidence" value="ECO:0007669"/>
    <property type="project" value="UniProtKB-KW"/>
</dbReference>
<feature type="compositionally biased region" description="Low complexity" evidence="4">
    <location>
        <begin position="1057"/>
        <end position="1073"/>
    </location>
</feature>
<reference evidence="7" key="1">
    <citation type="journal article" date="2019" name="Plant Biotechnol. J.">
        <title>Genome sequencing of the Australian wild diploid species Gossypium australe highlights disease resistance and delayed gland morphogenesis.</title>
        <authorList>
            <person name="Cai Y."/>
            <person name="Cai X."/>
            <person name="Wang Q."/>
            <person name="Wang P."/>
            <person name="Zhang Y."/>
            <person name="Cai C."/>
            <person name="Xu Y."/>
            <person name="Wang K."/>
            <person name="Zhou Z."/>
            <person name="Wang C."/>
            <person name="Geng S."/>
            <person name="Li B."/>
            <person name="Dong Q."/>
            <person name="Hou Y."/>
            <person name="Wang H."/>
            <person name="Ai P."/>
            <person name="Liu Z."/>
            <person name="Yi F."/>
            <person name="Sun M."/>
            <person name="An G."/>
            <person name="Cheng J."/>
            <person name="Zhang Y."/>
            <person name="Shi Q."/>
            <person name="Xie Y."/>
            <person name="Shi X."/>
            <person name="Chang Y."/>
            <person name="Huang F."/>
            <person name="Chen Y."/>
            <person name="Hong S."/>
            <person name="Mi L."/>
            <person name="Sun Q."/>
            <person name="Zhang L."/>
            <person name="Zhou B."/>
            <person name="Peng R."/>
            <person name="Zhang X."/>
            <person name="Liu F."/>
        </authorList>
    </citation>
    <scope>NUCLEOTIDE SEQUENCE [LARGE SCALE GENOMIC DNA]</scope>
    <source>
        <strain evidence="7">cv. PA1801</strain>
    </source>
</reference>
<feature type="region of interest" description="Disordered" evidence="4">
    <location>
        <begin position="1355"/>
        <end position="1452"/>
    </location>
</feature>
<feature type="compositionally biased region" description="Basic and acidic residues" evidence="4">
    <location>
        <begin position="1126"/>
        <end position="1147"/>
    </location>
</feature>
<feature type="compositionally biased region" description="Basic and acidic residues" evidence="4">
    <location>
        <begin position="327"/>
        <end position="339"/>
    </location>
</feature>
<feature type="region of interest" description="Disordered" evidence="4">
    <location>
        <begin position="478"/>
        <end position="593"/>
    </location>
</feature>
<feature type="compositionally biased region" description="Basic and acidic residues" evidence="4">
    <location>
        <begin position="1436"/>
        <end position="1450"/>
    </location>
</feature>
<feature type="compositionally biased region" description="Basic residues" evidence="4">
    <location>
        <begin position="1074"/>
        <end position="1087"/>
    </location>
</feature>
<dbReference type="InterPro" id="IPR055300">
    <property type="entry name" value="CWZF3/5/7"/>
</dbReference>
<protein>
    <submittedName>
        <fullName evidence="6">MORC family CW-type zinc finger protein 4</fullName>
    </submittedName>
</protein>
<feature type="region of interest" description="Disordered" evidence="4">
    <location>
        <begin position="778"/>
        <end position="945"/>
    </location>
</feature>
<feature type="compositionally biased region" description="Basic residues" evidence="4">
    <location>
        <begin position="826"/>
        <end position="838"/>
    </location>
</feature>
<evidence type="ECO:0000313" key="7">
    <source>
        <dbReference type="Proteomes" id="UP000325315"/>
    </source>
</evidence>
<feature type="compositionally biased region" description="Polar residues" evidence="4">
    <location>
        <begin position="1034"/>
        <end position="1043"/>
    </location>
</feature>
<feature type="compositionally biased region" description="Basic and acidic residues" evidence="4">
    <location>
        <begin position="905"/>
        <end position="924"/>
    </location>
</feature>
<gene>
    <name evidence="6" type="ORF">EPI10_016710</name>
</gene>
<feature type="compositionally biased region" description="Polar residues" evidence="4">
    <location>
        <begin position="532"/>
        <end position="551"/>
    </location>
</feature>
<keyword evidence="3" id="KW-0862">Zinc</keyword>